<evidence type="ECO:0000313" key="2">
    <source>
        <dbReference type="EMBL" id="MDR0177015.1"/>
    </source>
</evidence>
<name>A0AAW8L1A5_9ACTO</name>
<dbReference type="InterPro" id="IPR021400">
    <property type="entry name" value="DUF3039"/>
</dbReference>
<dbReference type="Proteomes" id="UP001230065">
    <property type="component" value="Unassembled WGS sequence"/>
</dbReference>
<feature type="compositionally biased region" description="Basic and acidic residues" evidence="1">
    <location>
        <begin position="183"/>
        <end position="192"/>
    </location>
</feature>
<gene>
    <name evidence="2" type="ORF">RF687_03500</name>
</gene>
<reference evidence="2" key="1">
    <citation type="submission" date="2022-06" db="EMBL/GenBank/DDBJ databases">
        <title>Draft Genome Sequences of Three Actinomyces oris Strains, Isolated from Healthy Human Feces.</title>
        <authorList>
            <person name="Ye Y."/>
            <person name="Liu C."/>
            <person name="Zhao J."/>
            <person name="Xu J."/>
            <person name="Huang H."/>
            <person name="Wang B."/>
            <person name="Wei J."/>
            <person name="Jing X."/>
        </authorList>
    </citation>
    <scope>NUCLEOTIDE SEQUENCE</scope>
    <source>
        <strain evidence="2">CNGBCC1803727</strain>
    </source>
</reference>
<accession>A0AAW8L1A5</accession>
<sequence length="336" mass="38170">MQHDRTTRPTVRLLHELNDGWSNSFQLRAISEERWEDIQPLSHLDHPILTKCRTALGENGVPNRPISCSQDLRLIEIRSSQWRAGVWTADDGTHWTLAAGLAKGGHEDRDDFYEALKRQCSTPEGRQALLPTELDWYLLKRETAAQLLSEWELSVQDKVCQLLQEASHSGTARATIPHPLPPSKRDQQSTKRETLATVELSITTEDGIEDICLSFIEQSKSNSRLAHRLEYRLLTCIAPPEQDWDKSFDIYSAMEAEGHCSHQISILEEAKSQGRLVNSVPGCVAHVTHRRHIADASVEGKAVRALCDTFFVPRTDPTPLPRCAECERRYKELPRR</sequence>
<dbReference type="Pfam" id="PF11238">
    <property type="entry name" value="DUF3039"/>
    <property type="match status" value="1"/>
</dbReference>
<protein>
    <submittedName>
        <fullName evidence="2">DUF3039 domain-containing protein</fullName>
    </submittedName>
</protein>
<dbReference type="RefSeq" id="WP_308679255.1">
    <property type="nucleotide sequence ID" value="NZ_JAMZMF010000004.1"/>
</dbReference>
<proteinExistence type="predicted"/>
<dbReference type="AlphaFoldDB" id="A0AAW8L1A5"/>
<dbReference type="EMBL" id="JAMZMF010000004">
    <property type="protein sequence ID" value="MDR0177015.1"/>
    <property type="molecule type" value="Genomic_DNA"/>
</dbReference>
<comment type="caution">
    <text evidence="2">The sequence shown here is derived from an EMBL/GenBank/DDBJ whole genome shotgun (WGS) entry which is preliminary data.</text>
</comment>
<evidence type="ECO:0000313" key="3">
    <source>
        <dbReference type="Proteomes" id="UP001230065"/>
    </source>
</evidence>
<organism evidence="2 3">
    <name type="scientific">Actinomyces oris</name>
    <dbReference type="NCBI Taxonomy" id="544580"/>
    <lineage>
        <taxon>Bacteria</taxon>
        <taxon>Bacillati</taxon>
        <taxon>Actinomycetota</taxon>
        <taxon>Actinomycetes</taxon>
        <taxon>Actinomycetales</taxon>
        <taxon>Actinomycetaceae</taxon>
        <taxon>Actinomyces</taxon>
    </lineage>
</organism>
<evidence type="ECO:0000256" key="1">
    <source>
        <dbReference type="SAM" id="MobiDB-lite"/>
    </source>
</evidence>
<feature type="region of interest" description="Disordered" evidence="1">
    <location>
        <begin position="170"/>
        <end position="192"/>
    </location>
</feature>